<dbReference type="InParanoid" id="A0A2V0NVW1"/>
<gene>
    <name evidence="2" type="ORF">Rsub_04199</name>
</gene>
<feature type="domain" description="GYF" evidence="1">
    <location>
        <begin position="148"/>
        <end position="196"/>
    </location>
</feature>
<dbReference type="PANTHER" id="PTHR37755">
    <property type="entry name" value="PROTEIN TIC 56, CHLOROPLASTIC"/>
    <property type="match status" value="1"/>
</dbReference>
<comment type="caution">
    <text evidence="2">The sequence shown here is derived from an EMBL/GenBank/DDBJ whole genome shotgun (WGS) entry which is preliminary data.</text>
</comment>
<evidence type="ECO:0000259" key="1">
    <source>
        <dbReference type="Pfam" id="PF14237"/>
    </source>
</evidence>
<dbReference type="GO" id="GO:0009706">
    <property type="term" value="C:chloroplast inner membrane"/>
    <property type="evidence" value="ECO:0007669"/>
    <property type="project" value="TreeGrafter"/>
</dbReference>
<dbReference type="AlphaFoldDB" id="A0A2V0NVW1"/>
<dbReference type="InterPro" id="IPR025640">
    <property type="entry name" value="GYF_2"/>
</dbReference>
<evidence type="ECO:0000313" key="3">
    <source>
        <dbReference type="Proteomes" id="UP000247498"/>
    </source>
</evidence>
<name>A0A2V0NVW1_9CHLO</name>
<protein>
    <recommendedName>
        <fullName evidence="1">GYF domain-containing protein</fullName>
    </recommendedName>
</protein>
<reference evidence="2 3" key="1">
    <citation type="journal article" date="2018" name="Sci. Rep.">
        <title>Raphidocelis subcapitata (=Pseudokirchneriella subcapitata) provides an insight into genome evolution and environmental adaptations in the Sphaeropleales.</title>
        <authorList>
            <person name="Suzuki S."/>
            <person name="Yamaguchi H."/>
            <person name="Nakajima N."/>
            <person name="Kawachi M."/>
        </authorList>
    </citation>
    <scope>NUCLEOTIDE SEQUENCE [LARGE SCALE GENOMIC DNA]</scope>
    <source>
        <strain evidence="2 3">NIES-35</strain>
    </source>
</reference>
<evidence type="ECO:0000313" key="2">
    <source>
        <dbReference type="EMBL" id="GBF91459.1"/>
    </source>
</evidence>
<keyword evidence="3" id="KW-1185">Reference proteome</keyword>
<accession>A0A2V0NVW1</accession>
<dbReference type="OrthoDB" id="523541at2759"/>
<dbReference type="InterPro" id="IPR037471">
    <property type="entry name" value="TIC56"/>
</dbReference>
<dbReference type="PANTHER" id="PTHR37755:SF1">
    <property type="entry name" value="PROTEIN TIC 56, CHLOROPLASTIC"/>
    <property type="match status" value="1"/>
</dbReference>
<dbReference type="Pfam" id="PF14237">
    <property type="entry name" value="GYF_2"/>
    <property type="match status" value="1"/>
</dbReference>
<dbReference type="GO" id="GO:0045037">
    <property type="term" value="P:protein import into chloroplast stroma"/>
    <property type="evidence" value="ECO:0007669"/>
    <property type="project" value="TreeGrafter"/>
</dbReference>
<organism evidence="2 3">
    <name type="scientific">Raphidocelis subcapitata</name>
    <dbReference type="NCBI Taxonomy" id="307507"/>
    <lineage>
        <taxon>Eukaryota</taxon>
        <taxon>Viridiplantae</taxon>
        <taxon>Chlorophyta</taxon>
        <taxon>core chlorophytes</taxon>
        <taxon>Chlorophyceae</taxon>
        <taxon>CS clade</taxon>
        <taxon>Sphaeropleales</taxon>
        <taxon>Selenastraceae</taxon>
        <taxon>Raphidocelis</taxon>
    </lineage>
</organism>
<sequence length="247" mass="27928">MSDAPGPSGASGEAGADVVRKVRVHKVRASGPLRAPSSEAEQAMDRRIAEIIPGLAELSVSGADRAGAIAAAGAVRTQRLQRELKLADELRELRDIYDFSVANPVDGAPAGGGPWKQQLRPRPRKIVLSPYQYEMVNYQRMLLRKNIWYYRDRMSVPRGPCPLHVLKDAWVQGVIDENTLVWGNGLYDWLPAKNIKLLLPMIRTPEVRFGSWFKRTFSLKPALERIRDRRKDARNPELRTPQVERMR</sequence>
<dbReference type="Proteomes" id="UP000247498">
    <property type="component" value="Unassembled WGS sequence"/>
</dbReference>
<dbReference type="STRING" id="307507.A0A2V0NVW1"/>
<proteinExistence type="predicted"/>
<dbReference type="EMBL" id="BDRX01000024">
    <property type="protein sequence ID" value="GBF91459.1"/>
    <property type="molecule type" value="Genomic_DNA"/>
</dbReference>